<dbReference type="InParanoid" id="A0A409VVA2"/>
<evidence type="ECO:0000259" key="2">
    <source>
        <dbReference type="Pfam" id="PF18142"/>
    </source>
</evidence>
<dbReference type="AlphaFoldDB" id="A0A409VVA2"/>
<feature type="compositionally biased region" description="Polar residues" evidence="1">
    <location>
        <begin position="47"/>
        <end position="71"/>
    </location>
</feature>
<feature type="compositionally biased region" description="Polar residues" evidence="1">
    <location>
        <begin position="288"/>
        <end position="309"/>
    </location>
</feature>
<feature type="domain" description="SMODS and SLOG-associating 2TM effector" evidence="2">
    <location>
        <begin position="168"/>
        <end position="287"/>
    </location>
</feature>
<gene>
    <name evidence="3" type="ORF">CVT26_014457</name>
</gene>
<proteinExistence type="predicted"/>
<dbReference type="STRING" id="231916.A0A409VVA2"/>
<protein>
    <recommendedName>
        <fullName evidence="2">SMODS and SLOG-associating 2TM effector domain-containing protein</fullName>
    </recommendedName>
</protein>
<dbReference type="EMBL" id="NHYE01005550">
    <property type="protein sequence ID" value="PPQ70181.1"/>
    <property type="molecule type" value="Genomic_DNA"/>
</dbReference>
<organism evidence="3 4">
    <name type="scientific">Gymnopilus dilepis</name>
    <dbReference type="NCBI Taxonomy" id="231916"/>
    <lineage>
        <taxon>Eukaryota</taxon>
        <taxon>Fungi</taxon>
        <taxon>Dikarya</taxon>
        <taxon>Basidiomycota</taxon>
        <taxon>Agaricomycotina</taxon>
        <taxon>Agaricomycetes</taxon>
        <taxon>Agaricomycetidae</taxon>
        <taxon>Agaricales</taxon>
        <taxon>Agaricineae</taxon>
        <taxon>Hymenogastraceae</taxon>
        <taxon>Gymnopilus</taxon>
    </lineage>
</organism>
<dbReference type="NCBIfam" id="NF033635">
    <property type="entry name" value="SLATT_fungal"/>
    <property type="match status" value="1"/>
</dbReference>
<feature type="region of interest" description="Disordered" evidence="1">
    <location>
        <begin position="1"/>
        <end position="137"/>
    </location>
</feature>
<dbReference type="InterPro" id="IPR041622">
    <property type="entry name" value="SLATT_fungi"/>
</dbReference>
<evidence type="ECO:0000256" key="1">
    <source>
        <dbReference type="SAM" id="MobiDB-lite"/>
    </source>
</evidence>
<dbReference type="Proteomes" id="UP000284706">
    <property type="component" value="Unassembled WGS sequence"/>
</dbReference>
<feature type="region of interest" description="Disordered" evidence="1">
    <location>
        <begin position="283"/>
        <end position="316"/>
    </location>
</feature>
<evidence type="ECO:0000313" key="3">
    <source>
        <dbReference type="EMBL" id="PPQ70181.1"/>
    </source>
</evidence>
<comment type="caution">
    <text evidence="3">The sequence shown here is derived from an EMBL/GenBank/DDBJ whole genome shotgun (WGS) entry which is preliminary data.</text>
</comment>
<dbReference type="OrthoDB" id="3245801at2759"/>
<name>A0A409VVA2_9AGAR</name>
<sequence length="316" mass="34390">MDPRDEPPQPSRSSAHTGTRQDAPLDERPTSFMVPRSQDGDDPARPSQITTSVPHNTYTTDHYPFSPNSAFLAQASPPSVPYHDTDNPYTSAPDLTRSQPSTPYHTVPPLRSPSARFPEQLATPSGPRRRNTTATRSSAIDYIVPTVEGVLPDPSKLSTRLAPTLKAARDERDKCLLKARWTGRVLNIAIGLQVLLGSLTTGLSAASSNPRSAAVQTTVLGALTTIVASYLARARGSDEPELSTTRVKELDRFIRECEAFDLDHGYDTSNEFDRQLAQKREDLERILGSTSGSDSENPLSRSAQAQDSTEGAKAQH</sequence>
<dbReference type="Pfam" id="PF18142">
    <property type="entry name" value="SLATT_fungal"/>
    <property type="match status" value="1"/>
</dbReference>
<reference evidence="3 4" key="1">
    <citation type="journal article" date="2018" name="Evol. Lett.">
        <title>Horizontal gene cluster transfer increased hallucinogenic mushroom diversity.</title>
        <authorList>
            <person name="Reynolds H.T."/>
            <person name="Vijayakumar V."/>
            <person name="Gluck-Thaler E."/>
            <person name="Korotkin H.B."/>
            <person name="Matheny P.B."/>
            <person name="Slot J.C."/>
        </authorList>
    </citation>
    <scope>NUCLEOTIDE SEQUENCE [LARGE SCALE GENOMIC DNA]</scope>
    <source>
        <strain evidence="3 4">SRW20</strain>
    </source>
</reference>
<keyword evidence="4" id="KW-1185">Reference proteome</keyword>
<evidence type="ECO:0000313" key="4">
    <source>
        <dbReference type="Proteomes" id="UP000284706"/>
    </source>
</evidence>
<accession>A0A409VVA2</accession>
<feature type="compositionally biased region" description="Polar residues" evidence="1">
    <location>
        <begin position="11"/>
        <end position="20"/>
    </location>
</feature>